<dbReference type="Proteomes" id="UP000029577">
    <property type="component" value="Unassembled WGS sequence"/>
</dbReference>
<keyword evidence="6" id="KW-1185">Reference proteome</keyword>
<dbReference type="PANTHER" id="PTHR30146">
    <property type="entry name" value="LACI-RELATED TRANSCRIPTIONAL REPRESSOR"/>
    <property type="match status" value="1"/>
</dbReference>
<dbReference type="SUPFAM" id="SSF47413">
    <property type="entry name" value="lambda repressor-like DNA-binding domains"/>
    <property type="match status" value="1"/>
</dbReference>
<evidence type="ECO:0000256" key="3">
    <source>
        <dbReference type="ARBA" id="ARBA00023163"/>
    </source>
</evidence>
<reference evidence="5" key="1">
    <citation type="submission" date="2014-12" db="EMBL/GenBank/DDBJ databases">
        <title>The draft genome of the Tatumella morbirosei type strain, LMG23360T isolated from pineapple rot.</title>
        <authorList>
            <person name="Smits T.H."/>
            <person name="Palmer M."/>
            <person name="Venter S.N."/>
            <person name="Duffy B."/>
            <person name="Steenkamp E.T."/>
            <person name="Chan W.Y."/>
            <person name="Coutinho T.A."/>
            <person name="Coetzee M.P."/>
            <person name="De Maayer P."/>
        </authorList>
    </citation>
    <scope>NUCLEOTIDE SEQUENCE [LARGE SCALE GENOMIC DNA]</scope>
    <source>
        <strain evidence="5">LMG 23360</strain>
    </source>
</reference>
<dbReference type="InterPro" id="IPR010982">
    <property type="entry name" value="Lambda_DNA-bd_dom_sf"/>
</dbReference>
<gene>
    <name evidence="5" type="ORF">HA49_20340</name>
</gene>
<keyword evidence="2" id="KW-0238">DNA-binding</keyword>
<evidence type="ECO:0000256" key="2">
    <source>
        <dbReference type="ARBA" id="ARBA00023125"/>
    </source>
</evidence>
<dbReference type="GO" id="GO:0000976">
    <property type="term" value="F:transcription cis-regulatory region binding"/>
    <property type="evidence" value="ECO:0007669"/>
    <property type="project" value="TreeGrafter"/>
</dbReference>
<comment type="caution">
    <text evidence="5">The sequence shown here is derived from an EMBL/GenBank/DDBJ whole genome shotgun (WGS) entry which is preliminary data.</text>
</comment>
<evidence type="ECO:0000256" key="1">
    <source>
        <dbReference type="ARBA" id="ARBA00023015"/>
    </source>
</evidence>
<dbReference type="PANTHER" id="PTHR30146:SF138">
    <property type="entry name" value="TRANSCRIPTIONAL REGULATORY PROTEIN"/>
    <property type="match status" value="1"/>
</dbReference>
<dbReference type="EMBL" id="JPKR02000005">
    <property type="protein sequence ID" value="KGD70294.1"/>
    <property type="molecule type" value="Genomic_DNA"/>
</dbReference>
<dbReference type="GO" id="GO:0003700">
    <property type="term" value="F:DNA-binding transcription factor activity"/>
    <property type="evidence" value="ECO:0007669"/>
    <property type="project" value="TreeGrafter"/>
</dbReference>
<dbReference type="AlphaFoldDB" id="A0A095T102"/>
<evidence type="ECO:0000259" key="4">
    <source>
        <dbReference type="PROSITE" id="PS50932"/>
    </source>
</evidence>
<feature type="domain" description="HTH lacI-type" evidence="4">
    <location>
        <begin position="2"/>
        <end position="56"/>
    </location>
</feature>
<dbReference type="RefSeq" id="WP_038023604.1">
    <property type="nucleotide sequence ID" value="NZ_JPKR02000005.1"/>
</dbReference>
<dbReference type="CDD" id="cd01392">
    <property type="entry name" value="HTH_LacI"/>
    <property type="match status" value="1"/>
</dbReference>
<dbReference type="eggNOG" id="COG1609">
    <property type="taxonomic scope" value="Bacteria"/>
</dbReference>
<dbReference type="InterPro" id="IPR028082">
    <property type="entry name" value="Peripla_BP_I"/>
</dbReference>
<dbReference type="STRING" id="642227.HA49_20340"/>
<dbReference type="Gene3D" id="3.40.50.2300">
    <property type="match status" value="2"/>
</dbReference>
<keyword evidence="3" id="KW-0804">Transcription</keyword>
<dbReference type="Pfam" id="PF00532">
    <property type="entry name" value="Peripla_BP_1"/>
    <property type="match status" value="1"/>
</dbReference>
<dbReference type="SMART" id="SM00354">
    <property type="entry name" value="HTH_LACI"/>
    <property type="match status" value="1"/>
</dbReference>
<dbReference type="InterPro" id="IPR000843">
    <property type="entry name" value="HTH_LacI"/>
</dbReference>
<evidence type="ECO:0000313" key="6">
    <source>
        <dbReference type="Proteomes" id="UP000029577"/>
    </source>
</evidence>
<dbReference type="OrthoDB" id="5681588at2"/>
<protein>
    <submittedName>
        <fullName evidence="5">GntR family transcriptional regulator</fullName>
    </submittedName>
</protein>
<name>A0A095T102_9GAMM</name>
<sequence length="341" mass="36861">MSNLNTVARLAGVSRATAARAFSSPEMVQPATREKIYAAAQQSGFRINLVARQLRTSTTHLIGVMVPTLDNPVFNEQLSAMEQVARQAGYSLLVATTGYDPQREQQTLEQMLSRQVDGLVMTVASSGEQLSESGSGWPPLPVVLVHNESAAGEVVCLSIDNCRAMAEATRYLQQQGHTRIAMVAGPLQQSDRAARRYQGYCLAMTEAGLVPVPLIEMPEHTRSDAGYLQELLDSPQPLTAVLCSNDLLAISLIGQLQRRGIHVPRDLSVVGFDGIALGQMVTPSLCSVVQPREALGACAVSTLLQLIQGQQTVSRQLDFEIRQGESVAAPRNIAHTRGNYE</sequence>
<accession>A0A095T102</accession>
<dbReference type="SUPFAM" id="SSF53822">
    <property type="entry name" value="Periplasmic binding protein-like I"/>
    <property type="match status" value="1"/>
</dbReference>
<dbReference type="InterPro" id="IPR001761">
    <property type="entry name" value="Peripla_BP/Lac1_sug-bd_dom"/>
</dbReference>
<dbReference type="Pfam" id="PF00356">
    <property type="entry name" value="LacI"/>
    <property type="match status" value="1"/>
</dbReference>
<evidence type="ECO:0000313" key="5">
    <source>
        <dbReference type="EMBL" id="KGD70294.1"/>
    </source>
</evidence>
<dbReference type="Gene3D" id="1.10.260.40">
    <property type="entry name" value="lambda repressor-like DNA-binding domains"/>
    <property type="match status" value="1"/>
</dbReference>
<proteinExistence type="predicted"/>
<dbReference type="PROSITE" id="PS50932">
    <property type="entry name" value="HTH_LACI_2"/>
    <property type="match status" value="1"/>
</dbReference>
<organism evidence="5 6">
    <name type="scientific">Tatumella morbirosei</name>
    <dbReference type="NCBI Taxonomy" id="642227"/>
    <lineage>
        <taxon>Bacteria</taxon>
        <taxon>Pseudomonadati</taxon>
        <taxon>Pseudomonadota</taxon>
        <taxon>Gammaproteobacteria</taxon>
        <taxon>Enterobacterales</taxon>
        <taxon>Erwiniaceae</taxon>
        <taxon>Tatumella</taxon>
    </lineage>
</organism>
<keyword evidence="1" id="KW-0805">Transcription regulation</keyword>